<evidence type="ECO:0000259" key="4">
    <source>
        <dbReference type="PROSITE" id="PS50932"/>
    </source>
</evidence>
<name>A0ABW6WFX8_9ACTN</name>
<protein>
    <submittedName>
        <fullName evidence="5">LacI family DNA-binding transcriptional regulator</fullName>
    </submittedName>
</protein>
<sequence>MKHPYRIREIARQAGLSEATVDRVLHHRGGVRESTAREVHQAIAALDQQQAQARLAGPAFPIDVVAPGPPRFTAALRQALEAELPSLRPAVIKPRFHFGDADPAAVLDRIGRSHSQGVILNAADTPETVEAVGRLGMPVITLGSDLPASKRVAYVGIDHADAGATAAYLVEQWLADRAGDVLLVRGAAPDLGEFERAAGFRAEMTGRAPNRRLLEGDARAILADSPAVRAIYSPAAGGNTAVVDAFAAEHRNYDVFVAHDLDAENAALLRDHKLSAVLHHDLRADLRHACLTILRAQGALTGPIGSHQSAIQVITPFNAPLS</sequence>
<keyword evidence="1" id="KW-0805">Transcription regulation</keyword>
<reference evidence="5 6" key="1">
    <citation type="submission" date="2024-10" db="EMBL/GenBank/DDBJ databases">
        <title>The Natural Products Discovery Center: Release of the First 8490 Sequenced Strains for Exploring Actinobacteria Biosynthetic Diversity.</title>
        <authorList>
            <person name="Kalkreuter E."/>
            <person name="Kautsar S.A."/>
            <person name="Yang D."/>
            <person name="Bader C.D."/>
            <person name="Teijaro C.N."/>
            <person name="Fluegel L."/>
            <person name="Davis C.M."/>
            <person name="Simpson J.R."/>
            <person name="Lauterbach L."/>
            <person name="Steele A.D."/>
            <person name="Gui C."/>
            <person name="Meng S."/>
            <person name="Li G."/>
            <person name="Viehrig K."/>
            <person name="Ye F."/>
            <person name="Su P."/>
            <person name="Kiefer A.F."/>
            <person name="Nichols A."/>
            <person name="Cepeda A.J."/>
            <person name="Yan W."/>
            <person name="Fan B."/>
            <person name="Jiang Y."/>
            <person name="Adhikari A."/>
            <person name="Zheng C.-J."/>
            <person name="Schuster L."/>
            <person name="Cowan T.M."/>
            <person name="Smanski M.J."/>
            <person name="Chevrette M.G."/>
            <person name="De Carvalho L.P.S."/>
            <person name="Shen B."/>
        </authorList>
    </citation>
    <scope>NUCLEOTIDE SEQUENCE [LARGE SCALE GENOMIC DNA]</scope>
    <source>
        <strain evidence="5 6">NPDC000087</strain>
    </source>
</reference>
<evidence type="ECO:0000256" key="2">
    <source>
        <dbReference type="ARBA" id="ARBA00023125"/>
    </source>
</evidence>
<evidence type="ECO:0000313" key="5">
    <source>
        <dbReference type="EMBL" id="MFF5291938.1"/>
    </source>
</evidence>
<organism evidence="5 6">
    <name type="scientific">Paractinoplanes globisporus</name>
    <dbReference type="NCBI Taxonomy" id="113565"/>
    <lineage>
        <taxon>Bacteria</taxon>
        <taxon>Bacillati</taxon>
        <taxon>Actinomycetota</taxon>
        <taxon>Actinomycetes</taxon>
        <taxon>Micromonosporales</taxon>
        <taxon>Micromonosporaceae</taxon>
        <taxon>Paractinoplanes</taxon>
    </lineage>
</organism>
<evidence type="ECO:0000256" key="1">
    <source>
        <dbReference type="ARBA" id="ARBA00023015"/>
    </source>
</evidence>
<dbReference type="Proteomes" id="UP001602245">
    <property type="component" value="Unassembled WGS sequence"/>
</dbReference>
<dbReference type="SUPFAM" id="SSF53822">
    <property type="entry name" value="Periplasmic binding protein-like I"/>
    <property type="match status" value="1"/>
</dbReference>
<proteinExistence type="predicted"/>
<keyword evidence="2 5" id="KW-0238">DNA-binding</keyword>
<dbReference type="InterPro" id="IPR028082">
    <property type="entry name" value="Peripla_BP_I"/>
</dbReference>
<dbReference type="CDD" id="cd06307">
    <property type="entry name" value="PBP1_sugar_binding"/>
    <property type="match status" value="1"/>
</dbReference>
<dbReference type="Gene3D" id="3.40.50.2300">
    <property type="match status" value="2"/>
</dbReference>
<dbReference type="InterPro" id="IPR010982">
    <property type="entry name" value="Lambda_DNA-bd_dom_sf"/>
</dbReference>
<dbReference type="PROSITE" id="PS50932">
    <property type="entry name" value="HTH_LACI_2"/>
    <property type="match status" value="1"/>
</dbReference>
<dbReference type="CDD" id="cd01392">
    <property type="entry name" value="HTH_LacI"/>
    <property type="match status" value="1"/>
</dbReference>
<dbReference type="Pfam" id="PF13407">
    <property type="entry name" value="Peripla_BP_4"/>
    <property type="match status" value="1"/>
</dbReference>
<dbReference type="Pfam" id="PF00356">
    <property type="entry name" value="LacI"/>
    <property type="match status" value="1"/>
</dbReference>
<gene>
    <name evidence="5" type="ORF">ACFY35_21055</name>
</gene>
<comment type="caution">
    <text evidence="5">The sequence shown here is derived from an EMBL/GenBank/DDBJ whole genome shotgun (WGS) entry which is preliminary data.</text>
</comment>
<evidence type="ECO:0000313" key="6">
    <source>
        <dbReference type="Proteomes" id="UP001602245"/>
    </source>
</evidence>
<dbReference type="RefSeq" id="WP_020511798.1">
    <property type="nucleotide sequence ID" value="NZ_JBIAZU010000003.1"/>
</dbReference>
<dbReference type="PANTHER" id="PTHR30146">
    <property type="entry name" value="LACI-RELATED TRANSCRIPTIONAL REPRESSOR"/>
    <property type="match status" value="1"/>
</dbReference>
<accession>A0ABW6WFX8</accession>
<dbReference type="InterPro" id="IPR025997">
    <property type="entry name" value="SBP_2_dom"/>
</dbReference>
<feature type="domain" description="HTH lacI-type" evidence="4">
    <location>
        <begin position="5"/>
        <end position="47"/>
    </location>
</feature>
<dbReference type="Gene3D" id="1.10.260.40">
    <property type="entry name" value="lambda repressor-like DNA-binding domains"/>
    <property type="match status" value="1"/>
</dbReference>
<keyword evidence="3" id="KW-0804">Transcription</keyword>
<dbReference type="EMBL" id="JBIAZU010000003">
    <property type="protein sequence ID" value="MFF5291938.1"/>
    <property type="molecule type" value="Genomic_DNA"/>
</dbReference>
<keyword evidence="6" id="KW-1185">Reference proteome</keyword>
<dbReference type="PANTHER" id="PTHR30146:SF152">
    <property type="entry name" value="TRANSCRIPTIONAL REGULATORY PROTEIN"/>
    <property type="match status" value="1"/>
</dbReference>
<dbReference type="SUPFAM" id="SSF47413">
    <property type="entry name" value="lambda repressor-like DNA-binding domains"/>
    <property type="match status" value="1"/>
</dbReference>
<dbReference type="GO" id="GO:0003677">
    <property type="term" value="F:DNA binding"/>
    <property type="evidence" value="ECO:0007669"/>
    <property type="project" value="UniProtKB-KW"/>
</dbReference>
<dbReference type="SMART" id="SM00354">
    <property type="entry name" value="HTH_LACI"/>
    <property type="match status" value="1"/>
</dbReference>
<evidence type="ECO:0000256" key="3">
    <source>
        <dbReference type="ARBA" id="ARBA00023163"/>
    </source>
</evidence>
<dbReference type="InterPro" id="IPR000843">
    <property type="entry name" value="HTH_LacI"/>
</dbReference>